<keyword evidence="3" id="KW-1185">Reference proteome</keyword>
<evidence type="ECO:0000313" key="3">
    <source>
        <dbReference type="Proteomes" id="UP000821837"/>
    </source>
</evidence>
<comment type="caution">
    <text evidence="2">The sequence shown here is derived from an EMBL/GenBank/DDBJ whole genome shotgun (WGS) entry which is preliminary data.</text>
</comment>
<reference evidence="2" key="1">
    <citation type="journal article" date="2020" name="Cell">
        <title>Large-Scale Comparative Analyses of Tick Genomes Elucidate Their Genetic Diversity and Vector Capacities.</title>
        <authorList>
            <consortium name="Tick Genome and Microbiome Consortium (TIGMIC)"/>
            <person name="Jia N."/>
            <person name="Wang J."/>
            <person name="Shi W."/>
            <person name="Du L."/>
            <person name="Sun Y."/>
            <person name="Zhan W."/>
            <person name="Jiang J.F."/>
            <person name="Wang Q."/>
            <person name="Zhang B."/>
            <person name="Ji P."/>
            <person name="Bell-Sakyi L."/>
            <person name="Cui X.M."/>
            <person name="Yuan T.T."/>
            <person name="Jiang B.G."/>
            <person name="Yang W.F."/>
            <person name="Lam T.T."/>
            <person name="Chang Q.C."/>
            <person name="Ding S.J."/>
            <person name="Wang X.J."/>
            <person name="Zhu J.G."/>
            <person name="Ruan X.D."/>
            <person name="Zhao L."/>
            <person name="Wei J.T."/>
            <person name="Ye R.Z."/>
            <person name="Que T.C."/>
            <person name="Du C.H."/>
            <person name="Zhou Y.H."/>
            <person name="Cheng J.X."/>
            <person name="Dai P.F."/>
            <person name="Guo W.B."/>
            <person name="Han X.H."/>
            <person name="Huang E.J."/>
            <person name="Li L.F."/>
            <person name="Wei W."/>
            <person name="Gao Y.C."/>
            <person name="Liu J.Z."/>
            <person name="Shao H.Z."/>
            <person name="Wang X."/>
            <person name="Wang C.C."/>
            <person name="Yang T.C."/>
            <person name="Huo Q.B."/>
            <person name="Li W."/>
            <person name="Chen H.Y."/>
            <person name="Chen S.E."/>
            <person name="Zhou L.G."/>
            <person name="Ni X.B."/>
            <person name="Tian J.H."/>
            <person name="Sheng Y."/>
            <person name="Liu T."/>
            <person name="Pan Y.S."/>
            <person name="Xia L.Y."/>
            <person name="Li J."/>
            <person name="Zhao F."/>
            <person name="Cao W.C."/>
        </authorList>
    </citation>
    <scope>NUCLEOTIDE SEQUENCE</scope>
    <source>
        <strain evidence="2">Rsan-2018</strain>
    </source>
</reference>
<name>A0A9D4TE16_RHISA</name>
<reference evidence="2" key="2">
    <citation type="submission" date="2021-09" db="EMBL/GenBank/DDBJ databases">
        <authorList>
            <person name="Jia N."/>
            <person name="Wang J."/>
            <person name="Shi W."/>
            <person name="Du L."/>
            <person name="Sun Y."/>
            <person name="Zhan W."/>
            <person name="Jiang J."/>
            <person name="Wang Q."/>
            <person name="Zhang B."/>
            <person name="Ji P."/>
            <person name="Sakyi L.B."/>
            <person name="Cui X."/>
            <person name="Yuan T."/>
            <person name="Jiang B."/>
            <person name="Yang W."/>
            <person name="Lam T.T.-Y."/>
            <person name="Chang Q."/>
            <person name="Ding S."/>
            <person name="Wang X."/>
            <person name="Zhu J."/>
            <person name="Ruan X."/>
            <person name="Zhao L."/>
            <person name="Wei J."/>
            <person name="Que T."/>
            <person name="Du C."/>
            <person name="Cheng J."/>
            <person name="Dai P."/>
            <person name="Han X."/>
            <person name="Huang E."/>
            <person name="Gao Y."/>
            <person name="Liu J."/>
            <person name="Shao H."/>
            <person name="Ye R."/>
            <person name="Li L."/>
            <person name="Wei W."/>
            <person name="Wang X."/>
            <person name="Wang C."/>
            <person name="Huo Q."/>
            <person name="Li W."/>
            <person name="Guo W."/>
            <person name="Chen H."/>
            <person name="Chen S."/>
            <person name="Zhou L."/>
            <person name="Zhou L."/>
            <person name="Ni X."/>
            <person name="Tian J."/>
            <person name="Zhou Y."/>
            <person name="Sheng Y."/>
            <person name="Liu T."/>
            <person name="Pan Y."/>
            <person name="Xia L."/>
            <person name="Li J."/>
            <person name="Zhao F."/>
            <person name="Cao W."/>
        </authorList>
    </citation>
    <scope>NUCLEOTIDE SEQUENCE</scope>
    <source>
        <strain evidence="2">Rsan-2018</strain>
        <tissue evidence="2">Larvae</tissue>
    </source>
</reference>
<accession>A0A9D4TE16</accession>
<gene>
    <name evidence="1" type="ORF">HPB52_000782</name>
    <name evidence="2" type="ORF">HPB52_024722</name>
</gene>
<dbReference type="EMBL" id="JABSTV010000271">
    <property type="protein sequence ID" value="KAH7986803.1"/>
    <property type="molecule type" value="Genomic_DNA"/>
</dbReference>
<dbReference type="AlphaFoldDB" id="A0A9D4TE16"/>
<evidence type="ECO:0000313" key="1">
    <source>
        <dbReference type="EMBL" id="KAH7961023.1"/>
    </source>
</evidence>
<evidence type="ECO:0008006" key="4">
    <source>
        <dbReference type="Google" id="ProtNLM"/>
    </source>
</evidence>
<proteinExistence type="predicted"/>
<evidence type="ECO:0000313" key="2">
    <source>
        <dbReference type="EMBL" id="KAH7986803.1"/>
    </source>
</evidence>
<dbReference type="Proteomes" id="UP000821837">
    <property type="component" value="Chromosome 3"/>
</dbReference>
<organism evidence="2 3">
    <name type="scientific">Rhipicephalus sanguineus</name>
    <name type="common">Brown dog tick</name>
    <name type="synonym">Ixodes sanguineus</name>
    <dbReference type="NCBI Taxonomy" id="34632"/>
    <lineage>
        <taxon>Eukaryota</taxon>
        <taxon>Metazoa</taxon>
        <taxon>Ecdysozoa</taxon>
        <taxon>Arthropoda</taxon>
        <taxon>Chelicerata</taxon>
        <taxon>Arachnida</taxon>
        <taxon>Acari</taxon>
        <taxon>Parasitiformes</taxon>
        <taxon>Ixodida</taxon>
        <taxon>Ixodoidea</taxon>
        <taxon>Ixodidae</taxon>
        <taxon>Rhipicephalinae</taxon>
        <taxon>Rhipicephalus</taxon>
        <taxon>Rhipicephalus</taxon>
    </lineage>
</organism>
<sequence>MRRSGRHRSRRRAANSASGADYALAPQYFARRPLGSAKRAAARAAFPPTRLNSWDSYIGSKTIGSTYVTAKTLRGHTCHISLMESRVHASTTTTSVVRQSSRCSVPPTAVGLHTLGTFTTSLVVQLEVHLSVPGIGKSYLPTLALMQVALDFLRTYSVDRIHVYTDGYTNRTSSTGAVVSP</sequence>
<protein>
    <recommendedName>
        <fullName evidence="4">Tick transposon</fullName>
    </recommendedName>
</protein>
<dbReference type="EMBL" id="JABSTV010001249">
    <property type="protein sequence ID" value="KAH7961023.1"/>
    <property type="molecule type" value="Genomic_DNA"/>
</dbReference>